<organism evidence="2 3">
    <name type="scientific">Shewanella submarina</name>
    <dbReference type="NCBI Taxonomy" id="2016376"/>
    <lineage>
        <taxon>Bacteria</taxon>
        <taxon>Pseudomonadati</taxon>
        <taxon>Pseudomonadota</taxon>
        <taxon>Gammaproteobacteria</taxon>
        <taxon>Alteromonadales</taxon>
        <taxon>Shewanellaceae</taxon>
        <taxon>Shewanella</taxon>
    </lineage>
</organism>
<dbReference type="RefSeq" id="WP_248936450.1">
    <property type="nucleotide sequence ID" value="NZ_JAKILF010000005.1"/>
</dbReference>
<evidence type="ECO:0000313" key="3">
    <source>
        <dbReference type="Proteomes" id="UP001595621"/>
    </source>
</evidence>
<keyword evidence="1" id="KW-1133">Transmembrane helix</keyword>
<accession>A0ABV7GCB7</accession>
<feature type="transmembrane region" description="Helical" evidence="1">
    <location>
        <begin position="36"/>
        <end position="54"/>
    </location>
</feature>
<sequence>MEFRRDEINPDLLRLACELHLYKIGTFEHAKWQYKASFYAAMMFTAIGVSAAWFSTKFSIPFLLAGLAACFIYWYSLHKFKQSAKEIRASQIRLYRNYRIVDVGSDYVVFSLYNKARRITVDIGNLTNLVINDLMDLEGEFIASQGKAING</sequence>
<name>A0ABV7GCB7_9GAMM</name>
<dbReference type="Proteomes" id="UP001595621">
    <property type="component" value="Unassembled WGS sequence"/>
</dbReference>
<evidence type="ECO:0000256" key="1">
    <source>
        <dbReference type="SAM" id="Phobius"/>
    </source>
</evidence>
<feature type="transmembrane region" description="Helical" evidence="1">
    <location>
        <begin position="60"/>
        <end position="77"/>
    </location>
</feature>
<proteinExistence type="predicted"/>
<reference evidence="3" key="1">
    <citation type="journal article" date="2019" name="Int. J. Syst. Evol. Microbiol.">
        <title>The Global Catalogue of Microorganisms (GCM) 10K type strain sequencing project: providing services to taxonomists for standard genome sequencing and annotation.</title>
        <authorList>
            <consortium name="The Broad Institute Genomics Platform"/>
            <consortium name="The Broad Institute Genome Sequencing Center for Infectious Disease"/>
            <person name="Wu L."/>
            <person name="Ma J."/>
        </authorList>
    </citation>
    <scope>NUCLEOTIDE SEQUENCE [LARGE SCALE GENOMIC DNA]</scope>
    <source>
        <strain evidence="3">KCTC 52277</strain>
    </source>
</reference>
<dbReference type="EMBL" id="JBHRTD010000001">
    <property type="protein sequence ID" value="MFC3136647.1"/>
    <property type="molecule type" value="Genomic_DNA"/>
</dbReference>
<keyword evidence="3" id="KW-1185">Reference proteome</keyword>
<gene>
    <name evidence="2" type="ORF">ACFOE0_00380</name>
</gene>
<keyword evidence="1" id="KW-0812">Transmembrane</keyword>
<keyword evidence="1" id="KW-0472">Membrane</keyword>
<evidence type="ECO:0000313" key="2">
    <source>
        <dbReference type="EMBL" id="MFC3136647.1"/>
    </source>
</evidence>
<protein>
    <submittedName>
        <fullName evidence="2">Uncharacterized protein</fullName>
    </submittedName>
</protein>
<comment type="caution">
    <text evidence="2">The sequence shown here is derived from an EMBL/GenBank/DDBJ whole genome shotgun (WGS) entry which is preliminary data.</text>
</comment>